<name>A0A4R0RSY7_9APHY</name>
<proteinExistence type="predicted"/>
<dbReference type="Proteomes" id="UP000292702">
    <property type="component" value="Unassembled WGS sequence"/>
</dbReference>
<comment type="caution">
    <text evidence="2">The sequence shown here is derived from an EMBL/GenBank/DDBJ whole genome shotgun (WGS) entry which is preliminary data.</text>
</comment>
<dbReference type="AlphaFoldDB" id="A0A4R0RSY7"/>
<sequence length="579" mass="65251">MPFSIQQARVSEIRRQLRTAKPWALSARRRPAFSGMPLATPLALLCGLAAFTLSLPCLRRDDDLGCLAVHFLAKFTAISLSILVGIALHTEEIVTFHSLAIMKFKVGPLRLEEGMAKTLKAILLPRKAFGIGQQNILVTSRRCQSADASGIALGKPGWQQLPVELLHIIFQFLVLDTIALRCSSYVCRQWRSQAQRCLFARITHNVVSVLAKTEKRRASSLVGFFTAVDNHVLAAGVTILCLGSKVNDAHGKLSMHLDTFATLICALPRLRHVQLLWLNLSAWGQVVPSVVNEHLRPLESFTLYRSTAPEGTLSKLLDIRDVKGALCLDVGEHLQLDAADVTRCLKVRHLVFNGPLDRFPVCEDDSTKSTVEELTVVCDEGTTHEHYAPLNRFLRKYGSRLEYLNLDITHKSMRQHLWWDHMDSWDIFRLSDVCPSLQTLRLSMRSTIMQNGDSSDANTQVHLFNSEIRLLPLIVGSAPKSLTRLMFDIPVNHLMLAPRFNPQDFRHLIFHRDGWGLLKDGSRMHELDALRSVEFRIAEEQDASVPPRLRPSEASFALIRKQIVENLRELIARNILYLA</sequence>
<keyword evidence="3" id="KW-1185">Reference proteome</keyword>
<dbReference type="EMBL" id="RWJN01000061">
    <property type="protein sequence ID" value="TCD68639.1"/>
    <property type="molecule type" value="Genomic_DNA"/>
</dbReference>
<dbReference type="InterPro" id="IPR036047">
    <property type="entry name" value="F-box-like_dom_sf"/>
</dbReference>
<reference evidence="2 3" key="1">
    <citation type="submission" date="2018-11" db="EMBL/GenBank/DDBJ databases">
        <title>Genome assembly of Steccherinum ochraceum LE-BIN_3174, the white-rot fungus of the Steccherinaceae family (The Residual Polyporoid clade, Polyporales, Basidiomycota).</title>
        <authorList>
            <person name="Fedorova T.V."/>
            <person name="Glazunova O.A."/>
            <person name="Landesman E.O."/>
            <person name="Moiseenko K.V."/>
            <person name="Psurtseva N.V."/>
            <person name="Savinova O.S."/>
            <person name="Shakhova N.V."/>
            <person name="Tyazhelova T.V."/>
            <person name="Vasina D.V."/>
        </authorList>
    </citation>
    <scope>NUCLEOTIDE SEQUENCE [LARGE SCALE GENOMIC DNA]</scope>
    <source>
        <strain evidence="2 3">LE-BIN_3174</strain>
    </source>
</reference>
<organism evidence="2 3">
    <name type="scientific">Steccherinum ochraceum</name>
    <dbReference type="NCBI Taxonomy" id="92696"/>
    <lineage>
        <taxon>Eukaryota</taxon>
        <taxon>Fungi</taxon>
        <taxon>Dikarya</taxon>
        <taxon>Basidiomycota</taxon>
        <taxon>Agaricomycotina</taxon>
        <taxon>Agaricomycetes</taxon>
        <taxon>Polyporales</taxon>
        <taxon>Steccherinaceae</taxon>
        <taxon>Steccherinum</taxon>
    </lineage>
</organism>
<evidence type="ECO:0000259" key="1">
    <source>
        <dbReference type="Pfam" id="PF12937"/>
    </source>
</evidence>
<dbReference type="SUPFAM" id="SSF81383">
    <property type="entry name" value="F-box domain"/>
    <property type="match status" value="1"/>
</dbReference>
<evidence type="ECO:0000313" key="2">
    <source>
        <dbReference type="EMBL" id="TCD68639.1"/>
    </source>
</evidence>
<accession>A0A4R0RSY7</accession>
<gene>
    <name evidence="2" type="ORF">EIP91_010294</name>
</gene>
<protein>
    <recommendedName>
        <fullName evidence="1">F-box domain-containing protein</fullName>
    </recommendedName>
</protein>
<dbReference type="Gene3D" id="1.20.1280.50">
    <property type="match status" value="1"/>
</dbReference>
<dbReference type="InterPro" id="IPR001810">
    <property type="entry name" value="F-box_dom"/>
</dbReference>
<evidence type="ECO:0000313" key="3">
    <source>
        <dbReference type="Proteomes" id="UP000292702"/>
    </source>
</evidence>
<feature type="domain" description="F-box" evidence="1">
    <location>
        <begin position="158"/>
        <end position="202"/>
    </location>
</feature>
<dbReference type="Pfam" id="PF12937">
    <property type="entry name" value="F-box-like"/>
    <property type="match status" value="1"/>
</dbReference>